<feature type="compositionally biased region" description="Low complexity" evidence="5">
    <location>
        <begin position="482"/>
        <end position="495"/>
    </location>
</feature>
<feature type="compositionally biased region" description="Polar residues" evidence="5">
    <location>
        <begin position="335"/>
        <end position="344"/>
    </location>
</feature>
<keyword evidence="4" id="KW-0539">Nucleus</keyword>
<dbReference type="GO" id="GO:0005634">
    <property type="term" value="C:nucleus"/>
    <property type="evidence" value="ECO:0007669"/>
    <property type="project" value="UniProtKB-SubCell"/>
</dbReference>
<dbReference type="Pfam" id="PF05182">
    <property type="entry name" value="Fip1"/>
    <property type="match status" value="1"/>
</dbReference>
<dbReference type="Proteomes" id="UP001150569">
    <property type="component" value="Unassembled WGS sequence"/>
</dbReference>
<keyword evidence="8" id="KW-1185">Reference proteome</keyword>
<comment type="subcellular location">
    <subcellularLocation>
        <location evidence="1">Nucleus</location>
    </subcellularLocation>
</comment>
<feature type="compositionally biased region" description="Acidic residues" evidence="5">
    <location>
        <begin position="65"/>
        <end position="81"/>
    </location>
</feature>
<dbReference type="EMBL" id="JANBPT010000681">
    <property type="protein sequence ID" value="KAJ1914499.1"/>
    <property type="molecule type" value="Genomic_DNA"/>
</dbReference>
<evidence type="ECO:0000259" key="6">
    <source>
        <dbReference type="Pfam" id="PF05182"/>
    </source>
</evidence>
<feature type="compositionally biased region" description="Basic and acidic residues" evidence="5">
    <location>
        <begin position="522"/>
        <end position="548"/>
    </location>
</feature>
<dbReference type="OrthoDB" id="1917198at2759"/>
<feature type="domain" description="Pre-mRNA polyadenylation factor Fip1" evidence="6">
    <location>
        <begin position="159"/>
        <end position="201"/>
    </location>
</feature>
<feature type="compositionally biased region" description="Basic and acidic residues" evidence="5">
    <location>
        <begin position="496"/>
        <end position="515"/>
    </location>
</feature>
<gene>
    <name evidence="7" type="primary">FIP1_2</name>
    <name evidence="7" type="ORF">IWQ60_008789</name>
</gene>
<feature type="compositionally biased region" description="Basic residues" evidence="5">
    <location>
        <begin position="556"/>
        <end position="571"/>
    </location>
</feature>
<dbReference type="PANTHER" id="PTHR36884">
    <property type="entry name" value="FIP1[III]-LIKE PROTEIN"/>
    <property type="match status" value="1"/>
</dbReference>
<dbReference type="InterPro" id="IPR007854">
    <property type="entry name" value="Fip1_dom"/>
</dbReference>
<sequence>MDDSDDEFLYGPSSPKSLAPADAKPDTDVVPGVTTPADLKDTLSSPAADTEPAPTSPTATNVVAAEEETEEDKDSESDLEIITELPSGEAVTEGAPANQGGTDGKKASDATVAEIAVATSAPNAVHDSTSAVAAPAGSNQRGRLIIDEIGQYNGEDILDFNTDDAEDKPWRKPGADLTDYFNYGFTELSWKLYCQRQKQLREDQQLKMRFNGMPGPDGMLDGFPMGMPGMMPPGMMGMGRPPMVGGGMMPPFMPMGMNGGQSFMYPPHDLDIPSDGLDDQFSNGPDQDDQDDDRSHHPDDRDDGDDGGREPHTRPNSHAGQPPHPRFGPGGGNPFQHQGKTNNRFGPGPPPMGNFPGGMPPYGMGNNFRPPNPYFGRPPGMPPHMSGGNFPNPNFRPPHGMPQSGPPGGNNNRPHGTRFDGPGNQGPHPNRQQSPPRGGGGPRRPNDIPHRPDDMDPPFDGSRHDEPGRGGSKGRSSRRSPARNLSRDSSASSRRLPTDTRSRRSERSLSPDKHHDQRRSRHDGSHGHRSGRRSDHGNRPPSPDDGHRHGSSGRSSRYRSRERSSRHRSKTPPRTISIRSSSRREH</sequence>
<evidence type="ECO:0000256" key="3">
    <source>
        <dbReference type="ARBA" id="ARBA00022664"/>
    </source>
</evidence>
<evidence type="ECO:0000256" key="4">
    <source>
        <dbReference type="ARBA" id="ARBA00023242"/>
    </source>
</evidence>
<accession>A0A9W7ZW90</accession>
<keyword evidence="3" id="KW-0507">mRNA processing</keyword>
<organism evidence="7 8">
    <name type="scientific">Tieghemiomyces parasiticus</name>
    <dbReference type="NCBI Taxonomy" id="78921"/>
    <lineage>
        <taxon>Eukaryota</taxon>
        <taxon>Fungi</taxon>
        <taxon>Fungi incertae sedis</taxon>
        <taxon>Zoopagomycota</taxon>
        <taxon>Kickxellomycotina</taxon>
        <taxon>Dimargaritomycetes</taxon>
        <taxon>Dimargaritales</taxon>
        <taxon>Dimargaritaceae</taxon>
        <taxon>Tieghemiomyces</taxon>
    </lineage>
</organism>
<evidence type="ECO:0000313" key="8">
    <source>
        <dbReference type="Proteomes" id="UP001150569"/>
    </source>
</evidence>
<proteinExistence type="inferred from homology"/>
<evidence type="ECO:0000313" key="7">
    <source>
        <dbReference type="EMBL" id="KAJ1914499.1"/>
    </source>
</evidence>
<name>A0A9W7ZW90_9FUNG</name>
<feature type="compositionally biased region" description="Basic and acidic residues" evidence="5">
    <location>
        <begin position="293"/>
        <end position="313"/>
    </location>
</feature>
<evidence type="ECO:0000256" key="1">
    <source>
        <dbReference type="ARBA" id="ARBA00004123"/>
    </source>
</evidence>
<protein>
    <submittedName>
        <fullName evidence="7">Cleavage polyadenylation factor subunit fip1</fullName>
    </submittedName>
</protein>
<dbReference type="AlphaFoldDB" id="A0A9W7ZW90"/>
<reference evidence="7" key="1">
    <citation type="submission" date="2022-07" db="EMBL/GenBank/DDBJ databases">
        <title>Phylogenomic reconstructions and comparative analyses of Kickxellomycotina fungi.</title>
        <authorList>
            <person name="Reynolds N.K."/>
            <person name="Stajich J.E."/>
            <person name="Barry K."/>
            <person name="Grigoriev I.V."/>
            <person name="Crous P."/>
            <person name="Smith M.E."/>
        </authorList>
    </citation>
    <scope>NUCLEOTIDE SEQUENCE</scope>
    <source>
        <strain evidence="7">RSA 861</strain>
    </source>
</reference>
<evidence type="ECO:0000256" key="2">
    <source>
        <dbReference type="ARBA" id="ARBA00007459"/>
    </source>
</evidence>
<feature type="region of interest" description="Disordered" evidence="5">
    <location>
        <begin position="263"/>
        <end position="586"/>
    </location>
</feature>
<dbReference type="InterPro" id="IPR044976">
    <property type="entry name" value="FIPS5/FIPS3-like"/>
</dbReference>
<dbReference type="GO" id="GO:0006397">
    <property type="term" value="P:mRNA processing"/>
    <property type="evidence" value="ECO:0007669"/>
    <property type="project" value="UniProtKB-KW"/>
</dbReference>
<comment type="similarity">
    <text evidence="2">Belongs to the FIP1 family.</text>
</comment>
<feature type="region of interest" description="Disordered" evidence="5">
    <location>
        <begin position="1"/>
        <end position="106"/>
    </location>
</feature>
<comment type="caution">
    <text evidence="7">The sequence shown here is derived from an EMBL/GenBank/DDBJ whole genome shotgun (WGS) entry which is preliminary data.</text>
</comment>
<feature type="compositionally biased region" description="Basic and acidic residues" evidence="5">
    <location>
        <begin position="444"/>
        <end position="454"/>
    </location>
</feature>
<dbReference type="PANTHER" id="PTHR36884:SF4">
    <property type="entry name" value="FIP1[III]-LIKE PROTEIN"/>
    <property type="match status" value="1"/>
</dbReference>
<evidence type="ECO:0000256" key="5">
    <source>
        <dbReference type="SAM" id="MobiDB-lite"/>
    </source>
</evidence>